<dbReference type="KEGG" id="sgrg:L0C25_21540"/>
<keyword evidence="2" id="KW-1185">Reference proteome</keyword>
<accession>A0AA46TH36</accession>
<organism evidence="1 2">
    <name type="scientific">Solicola gregarius</name>
    <dbReference type="NCBI Taxonomy" id="2908642"/>
    <lineage>
        <taxon>Bacteria</taxon>
        <taxon>Bacillati</taxon>
        <taxon>Actinomycetota</taxon>
        <taxon>Actinomycetes</taxon>
        <taxon>Propionibacteriales</taxon>
        <taxon>Nocardioidaceae</taxon>
        <taxon>Solicola</taxon>
    </lineage>
</organism>
<dbReference type="RefSeq" id="WP_271633841.1">
    <property type="nucleotide sequence ID" value="NZ_CP094970.1"/>
</dbReference>
<reference evidence="1" key="1">
    <citation type="submission" date="2022-01" db="EMBL/GenBank/DDBJ databases">
        <title>Nocardioidaceae gen. sp. A5X3R13.</title>
        <authorList>
            <person name="Lopez Marin M.A."/>
            <person name="Uhlik O."/>
        </authorList>
    </citation>
    <scope>NUCLEOTIDE SEQUENCE</scope>
    <source>
        <strain evidence="1">A5X3R13</strain>
    </source>
</reference>
<name>A0AA46TH36_9ACTN</name>
<protein>
    <submittedName>
        <fullName evidence="1">Uncharacterized protein</fullName>
    </submittedName>
</protein>
<dbReference type="Proteomes" id="UP001164390">
    <property type="component" value="Chromosome"/>
</dbReference>
<dbReference type="EMBL" id="CP094970">
    <property type="protein sequence ID" value="UYM05073.1"/>
    <property type="molecule type" value="Genomic_DNA"/>
</dbReference>
<proteinExistence type="predicted"/>
<dbReference type="AlphaFoldDB" id="A0AA46TH36"/>
<evidence type="ECO:0000313" key="2">
    <source>
        <dbReference type="Proteomes" id="UP001164390"/>
    </source>
</evidence>
<gene>
    <name evidence="1" type="ORF">L0C25_21540</name>
</gene>
<evidence type="ECO:0000313" key="1">
    <source>
        <dbReference type="EMBL" id="UYM05073.1"/>
    </source>
</evidence>
<sequence>MLQRDLQETVDSDPAGRFELRTLEAGPTRLVVVIESSDADGRPPWFATNTLEL</sequence>